<dbReference type="GO" id="GO:0040008">
    <property type="term" value="P:regulation of growth"/>
    <property type="evidence" value="ECO:0007669"/>
    <property type="project" value="UniProtKB-ARBA"/>
</dbReference>
<dbReference type="AlphaFoldDB" id="A0AAU9ST83"/>
<organism evidence="9 10">
    <name type="scientific">Thlaspi arvense</name>
    <name type="common">Field penny-cress</name>
    <dbReference type="NCBI Taxonomy" id="13288"/>
    <lineage>
        <taxon>Eukaryota</taxon>
        <taxon>Viridiplantae</taxon>
        <taxon>Streptophyta</taxon>
        <taxon>Embryophyta</taxon>
        <taxon>Tracheophyta</taxon>
        <taxon>Spermatophyta</taxon>
        <taxon>Magnoliopsida</taxon>
        <taxon>eudicotyledons</taxon>
        <taxon>Gunneridae</taxon>
        <taxon>Pentapetalae</taxon>
        <taxon>rosids</taxon>
        <taxon>malvids</taxon>
        <taxon>Brassicales</taxon>
        <taxon>Brassicaceae</taxon>
        <taxon>Thlaspideae</taxon>
        <taxon>Thlaspi</taxon>
    </lineage>
</organism>
<keyword evidence="6" id="KW-1015">Disulfide bond</keyword>
<comment type="function">
    <text evidence="7">Cell signaling peptide that may regulate plant stress, growth, and development. Mediates a rapid alkalinization of extracellular space by mediating a transient increase in the cytoplasmic Ca(2+) concentration leading to a calcium-dependent signaling events through a cell surface receptor and a concomitant activation of some intracellular mitogen-activated protein kinases.</text>
</comment>
<reference evidence="9 10" key="1">
    <citation type="submission" date="2022-03" db="EMBL/GenBank/DDBJ databases">
        <authorList>
            <person name="Nunn A."/>
            <person name="Chopra R."/>
            <person name="Nunn A."/>
            <person name="Contreras Garrido A."/>
        </authorList>
    </citation>
    <scope>NUCLEOTIDE SEQUENCE [LARGE SCALE GENOMIC DNA]</scope>
</reference>
<dbReference type="GO" id="GO:0005576">
    <property type="term" value="C:extracellular region"/>
    <property type="evidence" value="ECO:0007669"/>
    <property type="project" value="UniProtKB-SubCell"/>
</dbReference>
<sequence>MRAMLVVAMLIVCIFLSSSNCEKKRYIHYPAIHHGGDGGAGGCNPNYPLSCGPKAPSQPYSRGCTTATRSQRPHRIMAPRI</sequence>
<dbReference type="Proteomes" id="UP000836841">
    <property type="component" value="Chromosome 6"/>
</dbReference>
<feature type="chain" id="PRO_5043617108" evidence="8">
    <location>
        <begin position="22"/>
        <end position="81"/>
    </location>
</feature>
<evidence type="ECO:0000256" key="8">
    <source>
        <dbReference type="SAM" id="SignalP"/>
    </source>
</evidence>
<comment type="subcellular location">
    <subcellularLocation>
        <location evidence="1">Secreted</location>
    </subcellularLocation>
</comment>
<keyword evidence="4" id="KW-0372">Hormone</keyword>
<dbReference type="GO" id="GO:0005179">
    <property type="term" value="F:hormone activity"/>
    <property type="evidence" value="ECO:0007669"/>
    <property type="project" value="UniProtKB-KW"/>
</dbReference>
<evidence type="ECO:0000313" key="10">
    <source>
        <dbReference type="Proteomes" id="UP000836841"/>
    </source>
</evidence>
<keyword evidence="10" id="KW-1185">Reference proteome</keyword>
<protein>
    <submittedName>
        <fullName evidence="9">Uncharacterized protein</fullName>
    </submittedName>
</protein>
<dbReference type="PANTHER" id="PTHR34270">
    <property type="entry name" value="PROTEIN RALF-LIKE 15-RELATED"/>
    <property type="match status" value="1"/>
</dbReference>
<evidence type="ECO:0000256" key="2">
    <source>
        <dbReference type="ARBA" id="ARBA00009178"/>
    </source>
</evidence>
<dbReference type="EMBL" id="OU466862">
    <property type="protein sequence ID" value="CAH2072515.1"/>
    <property type="molecule type" value="Genomic_DNA"/>
</dbReference>
<keyword evidence="5 8" id="KW-0732">Signal</keyword>
<evidence type="ECO:0000256" key="6">
    <source>
        <dbReference type="ARBA" id="ARBA00023157"/>
    </source>
</evidence>
<keyword evidence="3" id="KW-0964">Secreted</keyword>
<comment type="similarity">
    <text evidence="2">Belongs to the plant rapid alkalinization factor (RALF) family.</text>
</comment>
<evidence type="ECO:0000256" key="3">
    <source>
        <dbReference type="ARBA" id="ARBA00022525"/>
    </source>
</evidence>
<dbReference type="Pfam" id="PF05498">
    <property type="entry name" value="RALF"/>
    <property type="match status" value="1"/>
</dbReference>
<evidence type="ECO:0000256" key="7">
    <source>
        <dbReference type="ARBA" id="ARBA00037228"/>
    </source>
</evidence>
<proteinExistence type="inferred from homology"/>
<evidence type="ECO:0000256" key="5">
    <source>
        <dbReference type="ARBA" id="ARBA00022729"/>
    </source>
</evidence>
<gene>
    <name evidence="9" type="ORF">TAV2_LOCUS20363</name>
</gene>
<evidence type="ECO:0000313" key="9">
    <source>
        <dbReference type="EMBL" id="CAH2072515.1"/>
    </source>
</evidence>
<accession>A0AAU9ST83</accession>
<feature type="signal peptide" evidence="8">
    <location>
        <begin position="1"/>
        <end position="21"/>
    </location>
</feature>
<dbReference type="InterPro" id="IPR008801">
    <property type="entry name" value="RALF"/>
</dbReference>
<evidence type="ECO:0000256" key="1">
    <source>
        <dbReference type="ARBA" id="ARBA00004613"/>
    </source>
</evidence>
<evidence type="ECO:0000256" key="4">
    <source>
        <dbReference type="ARBA" id="ARBA00022702"/>
    </source>
</evidence>
<dbReference type="PANTHER" id="PTHR34270:SF3">
    <property type="entry name" value="PROTEIN RALF-LIKE 16-RELATED"/>
    <property type="match status" value="1"/>
</dbReference>
<name>A0AAU9ST83_THLAR</name>